<feature type="domain" description="Glutamyl-tRNA reductase N-terminal" evidence="12">
    <location>
        <begin position="11"/>
        <end position="156"/>
    </location>
</feature>
<keyword evidence="4 8" id="KW-0521">NADP</keyword>
<dbReference type="Gene3D" id="3.30.460.30">
    <property type="entry name" value="Glutamyl-tRNA reductase, N-terminal domain"/>
    <property type="match status" value="1"/>
</dbReference>
<dbReference type="PROSITE" id="PS00747">
    <property type="entry name" value="GLUTR"/>
    <property type="match status" value="1"/>
</dbReference>
<evidence type="ECO:0000259" key="10">
    <source>
        <dbReference type="Pfam" id="PF00745"/>
    </source>
</evidence>
<dbReference type="Pfam" id="PF01488">
    <property type="entry name" value="Shikimate_DH"/>
    <property type="match status" value="1"/>
</dbReference>
<evidence type="ECO:0000256" key="4">
    <source>
        <dbReference type="ARBA" id="ARBA00022857"/>
    </source>
</evidence>
<evidence type="ECO:0000256" key="8">
    <source>
        <dbReference type="HAMAP-Rule" id="MF_00087"/>
    </source>
</evidence>
<evidence type="ECO:0000256" key="9">
    <source>
        <dbReference type="SAM" id="Coils"/>
    </source>
</evidence>
<feature type="active site" description="Nucleophile" evidence="8">
    <location>
        <position position="52"/>
    </location>
</feature>
<feature type="binding site" evidence="8">
    <location>
        <begin position="114"/>
        <end position="116"/>
    </location>
    <ligand>
        <name>substrate</name>
    </ligand>
</feature>
<evidence type="ECO:0000259" key="12">
    <source>
        <dbReference type="Pfam" id="PF05201"/>
    </source>
</evidence>
<dbReference type="InterPro" id="IPR018214">
    <property type="entry name" value="GluRdtase_CS"/>
</dbReference>
<feature type="coiled-coil region" evidence="9">
    <location>
        <begin position="312"/>
        <end position="339"/>
    </location>
</feature>
<feature type="binding site" evidence="8">
    <location>
        <position position="109"/>
    </location>
    <ligand>
        <name>substrate</name>
    </ligand>
</feature>
<comment type="similarity">
    <text evidence="2 8">Belongs to the glutamyl-tRNA reductase family.</text>
</comment>
<reference evidence="13 14" key="1">
    <citation type="submission" date="2023-09" db="EMBL/GenBank/DDBJ databases">
        <authorList>
            <person name="Rey-Velasco X."/>
        </authorList>
    </citation>
    <scope>NUCLEOTIDE SEQUENCE [LARGE SCALE GENOMIC DNA]</scope>
    <source>
        <strain evidence="13 14">F394</strain>
    </source>
</reference>
<dbReference type="Proteomes" id="UP001267426">
    <property type="component" value="Unassembled WGS sequence"/>
</dbReference>
<keyword evidence="6 8" id="KW-0627">Porphyrin biosynthesis</keyword>
<evidence type="ECO:0000256" key="3">
    <source>
        <dbReference type="ARBA" id="ARBA00012970"/>
    </source>
</evidence>
<feature type="domain" description="Tetrapyrrole biosynthesis glutamyl-tRNA reductase dimerisation" evidence="10">
    <location>
        <begin position="310"/>
        <end position="411"/>
    </location>
</feature>
<comment type="subunit">
    <text evidence="8">Homodimer.</text>
</comment>
<evidence type="ECO:0000256" key="7">
    <source>
        <dbReference type="ARBA" id="ARBA00047464"/>
    </source>
</evidence>
<dbReference type="SUPFAM" id="SSF69075">
    <property type="entry name" value="Glutamyl tRNA-reductase dimerization domain"/>
    <property type="match status" value="1"/>
</dbReference>
<dbReference type="HAMAP" id="MF_00087">
    <property type="entry name" value="Glu_tRNA_reductase"/>
    <property type="match status" value="1"/>
</dbReference>
<comment type="caution">
    <text evidence="13">The sequence shown here is derived from an EMBL/GenBank/DDBJ whole genome shotgun (WGS) entry which is preliminary data.</text>
</comment>
<dbReference type="Pfam" id="PF00745">
    <property type="entry name" value="GlutR_dimer"/>
    <property type="match status" value="1"/>
</dbReference>
<dbReference type="RefSeq" id="WP_311664857.1">
    <property type="nucleotide sequence ID" value="NZ_JAVRHT010000035.1"/>
</dbReference>
<proteinExistence type="inferred from homology"/>
<organism evidence="13 14">
    <name type="scientific">Rubrivirga litoralis</name>
    <dbReference type="NCBI Taxonomy" id="3075598"/>
    <lineage>
        <taxon>Bacteria</taxon>
        <taxon>Pseudomonadati</taxon>
        <taxon>Rhodothermota</taxon>
        <taxon>Rhodothermia</taxon>
        <taxon>Rhodothermales</taxon>
        <taxon>Rubricoccaceae</taxon>
        <taxon>Rubrivirga</taxon>
    </lineage>
</organism>
<accession>A0ABU3BTU1</accession>
<dbReference type="InterPro" id="IPR036453">
    <property type="entry name" value="GluRdtase_dimer_dom_sf"/>
</dbReference>
<dbReference type="PANTHER" id="PTHR43013:SF1">
    <property type="entry name" value="GLUTAMYL-TRNA REDUCTASE"/>
    <property type="match status" value="1"/>
</dbReference>
<dbReference type="SUPFAM" id="SSF69742">
    <property type="entry name" value="Glutamyl tRNA-reductase catalytic, N-terminal domain"/>
    <property type="match status" value="1"/>
</dbReference>
<evidence type="ECO:0000313" key="13">
    <source>
        <dbReference type="EMBL" id="MDT0632709.1"/>
    </source>
</evidence>
<dbReference type="InterPro" id="IPR015896">
    <property type="entry name" value="4pyrrol_synth_GluRdtase_dimer"/>
</dbReference>
<keyword evidence="5 8" id="KW-0560">Oxidoreductase</keyword>
<gene>
    <name evidence="8" type="primary">hemA</name>
    <name evidence="13" type="ORF">RM540_13190</name>
</gene>
<dbReference type="SUPFAM" id="SSF51735">
    <property type="entry name" value="NAD(P)-binding Rossmann-fold domains"/>
    <property type="match status" value="1"/>
</dbReference>
<dbReference type="InterPro" id="IPR015895">
    <property type="entry name" value="4pyrrol_synth_GluRdtase_N"/>
</dbReference>
<dbReference type="InterPro" id="IPR000343">
    <property type="entry name" value="4pyrrol_synth_GluRdtase"/>
</dbReference>
<feature type="binding site" evidence="8">
    <location>
        <begin position="51"/>
        <end position="54"/>
    </location>
    <ligand>
        <name>substrate</name>
    </ligand>
</feature>
<evidence type="ECO:0000259" key="11">
    <source>
        <dbReference type="Pfam" id="PF01488"/>
    </source>
</evidence>
<keyword evidence="9" id="KW-0175">Coiled coil</keyword>
<comment type="domain">
    <text evidence="8">Possesses an unusual extended V-shaped dimeric structure with each monomer consisting of three distinct domains arranged along a curved 'spinal' alpha-helix. The N-terminal catalytic domain specifically recognizes the glutamate moiety of the substrate. The second domain is the NADPH-binding domain, and the third C-terminal domain is responsible for dimerization.</text>
</comment>
<comment type="catalytic activity">
    <reaction evidence="7 8">
        <text>(S)-4-amino-5-oxopentanoate + tRNA(Glu) + NADP(+) = L-glutamyl-tRNA(Glu) + NADPH + H(+)</text>
        <dbReference type="Rhea" id="RHEA:12344"/>
        <dbReference type="Rhea" id="RHEA-COMP:9663"/>
        <dbReference type="Rhea" id="RHEA-COMP:9680"/>
        <dbReference type="ChEBI" id="CHEBI:15378"/>
        <dbReference type="ChEBI" id="CHEBI:57501"/>
        <dbReference type="ChEBI" id="CHEBI:57783"/>
        <dbReference type="ChEBI" id="CHEBI:58349"/>
        <dbReference type="ChEBI" id="CHEBI:78442"/>
        <dbReference type="ChEBI" id="CHEBI:78520"/>
        <dbReference type="EC" id="1.2.1.70"/>
    </reaction>
</comment>
<evidence type="ECO:0000313" key="14">
    <source>
        <dbReference type="Proteomes" id="UP001267426"/>
    </source>
</evidence>
<dbReference type="EC" id="1.2.1.70" evidence="3 8"/>
<name>A0ABU3BTU1_9BACT</name>
<dbReference type="EMBL" id="JAVRHT010000035">
    <property type="protein sequence ID" value="MDT0632709.1"/>
    <property type="molecule type" value="Genomic_DNA"/>
</dbReference>
<dbReference type="InterPro" id="IPR006151">
    <property type="entry name" value="Shikm_DH/Glu-tRNA_Rdtase"/>
</dbReference>
<feature type="binding site" evidence="8">
    <location>
        <begin position="189"/>
        <end position="194"/>
    </location>
    <ligand>
        <name>NADP(+)</name>
        <dbReference type="ChEBI" id="CHEBI:58349"/>
    </ligand>
</feature>
<feature type="site" description="Important for activity" evidence="8">
    <location>
        <position position="99"/>
    </location>
</feature>
<evidence type="ECO:0000256" key="2">
    <source>
        <dbReference type="ARBA" id="ARBA00005916"/>
    </source>
</evidence>
<comment type="miscellaneous">
    <text evidence="8">During catalysis, the active site Cys acts as a nucleophile attacking the alpha-carbonyl group of tRNA-bound glutamate with the formation of a thioester intermediate between enzyme and glutamate, and the concomitant release of tRNA(Glu). The thioester intermediate is finally reduced by direct hydride transfer from NADPH, to form the product GSA.</text>
</comment>
<keyword evidence="14" id="KW-1185">Reference proteome</keyword>
<evidence type="ECO:0000256" key="1">
    <source>
        <dbReference type="ARBA" id="ARBA00005059"/>
    </source>
</evidence>
<comment type="function">
    <text evidence="8">Catalyzes the NADPH-dependent reduction of glutamyl-tRNA(Glu) to glutamate 1-semialdehyde (GSA).</text>
</comment>
<feature type="domain" description="Quinate/shikimate 5-dehydrogenase/glutamyl-tRNA reductase" evidence="11">
    <location>
        <begin position="172"/>
        <end position="295"/>
    </location>
</feature>
<protein>
    <recommendedName>
        <fullName evidence="3 8">Glutamyl-tRNA reductase</fullName>
        <shortName evidence="8">GluTR</shortName>
        <ecNumber evidence="3 8">1.2.1.70</ecNumber>
    </recommendedName>
</protein>
<dbReference type="Pfam" id="PF05201">
    <property type="entry name" value="GlutR_N"/>
    <property type="match status" value="1"/>
</dbReference>
<comment type="pathway">
    <text evidence="1 8">Porphyrin-containing compound metabolism; protoporphyrin-IX biosynthesis; 5-aminolevulinate from L-glutamyl-tRNA(Glu): step 1/2.</text>
</comment>
<dbReference type="PIRSF" id="PIRSF000445">
    <property type="entry name" value="4pyrrol_synth_GluRdtase"/>
    <property type="match status" value="1"/>
</dbReference>
<dbReference type="Gene3D" id="3.40.50.720">
    <property type="entry name" value="NAD(P)-binding Rossmann-like Domain"/>
    <property type="match status" value="1"/>
</dbReference>
<feature type="binding site" evidence="8">
    <location>
        <position position="120"/>
    </location>
    <ligand>
        <name>substrate</name>
    </ligand>
</feature>
<dbReference type="InterPro" id="IPR036291">
    <property type="entry name" value="NAD(P)-bd_dom_sf"/>
</dbReference>
<dbReference type="InterPro" id="IPR036343">
    <property type="entry name" value="GluRdtase_N_sf"/>
</dbReference>
<evidence type="ECO:0000256" key="6">
    <source>
        <dbReference type="ARBA" id="ARBA00023244"/>
    </source>
</evidence>
<evidence type="ECO:0000256" key="5">
    <source>
        <dbReference type="ARBA" id="ARBA00023002"/>
    </source>
</evidence>
<dbReference type="PANTHER" id="PTHR43013">
    <property type="entry name" value="GLUTAMYL-TRNA REDUCTASE"/>
    <property type="match status" value="1"/>
</dbReference>
<sequence length="415" mass="43889">MTPEATIVRLGLDGDAAPVGDREAWALDADDTLALYAAARRDGLGACLVSTCFRVELLLADHRPAPELLAWGRARLAEARPAAPLGAFAESQGDDALRHLVRVAAGLESAVLGEAQILGQVRRARAEAEAAGVLSPPLRAAFGAAVRAGQWIRRMTDLGRGAASTATAAVRLAQAERGGVRRRNVVVFGGGQIGRLLLKVLPSARPASVTLVSAHAPEHAGFRVVRPAHIASVLPDADVVFTATDGTAFDVDAARAGWADGRARTVVDLGLPRNVEAEVGALPGVALYDIDALGAVVDAGLRAREAAVPQAEALVEETLDALRTELDALRREALVADVRRRAERVRRETLDYVCGKCSDRTCESTTGPARCSDPDLLTRTLTTRLFHDLSAGLRDRPSSLDESALRRLFALDADD</sequence>